<dbReference type="OrthoDB" id="506280at2"/>
<reference evidence="1 2" key="1">
    <citation type="journal article" date="2015" name="Stand. Genomic Sci.">
        <title>Genomic Encyclopedia of Bacterial and Archaeal Type Strains, Phase III: the genomes of soil and plant-associated and newly described type strains.</title>
        <authorList>
            <person name="Whitman W.B."/>
            <person name="Woyke T."/>
            <person name="Klenk H.P."/>
            <person name="Zhou Y."/>
            <person name="Lilburn T.G."/>
            <person name="Beck B.J."/>
            <person name="De Vos P."/>
            <person name="Vandamme P."/>
            <person name="Eisen J.A."/>
            <person name="Garrity G."/>
            <person name="Hugenholtz P."/>
            <person name="Kyrpides N.C."/>
        </authorList>
    </citation>
    <scope>NUCLEOTIDE SEQUENCE [LARGE SCALE GENOMIC DNA]</scope>
    <source>
        <strain evidence="1 2">VKM Ac-2541</strain>
    </source>
</reference>
<name>A0A4R2IJU4_9ACTN</name>
<evidence type="ECO:0000313" key="2">
    <source>
        <dbReference type="Proteomes" id="UP000295573"/>
    </source>
</evidence>
<dbReference type="GO" id="GO:0003676">
    <property type="term" value="F:nucleic acid binding"/>
    <property type="evidence" value="ECO:0007669"/>
    <property type="project" value="InterPro"/>
</dbReference>
<gene>
    <name evidence="1" type="ORF">EV646_109379</name>
</gene>
<dbReference type="AlphaFoldDB" id="A0A4R2IJU4"/>
<protein>
    <submittedName>
        <fullName evidence="1">Uncharacterized protein</fullName>
    </submittedName>
</protein>
<dbReference type="EMBL" id="SLWR01000009">
    <property type="protein sequence ID" value="TCO45204.1"/>
    <property type="molecule type" value="Genomic_DNA"/>
</dbReference>
<accession>A0A4R2IJU4</accession>
<dbReference type="Gene3D" id="3.40.1350.10">
    <property type="match status" value="1"/>
</dbReference>
<keyword evidence="2" id="KW-1185">Reference proteome</keyword>
<organism evidence="1 2">
    <name type="scientific">Kribbella antiqua</name>
    <dbReference type="NCBI Taxonomy" id="2512217"/>
    <lineage>
        <taxon>Bacteria</taxon>
        <taxon>Bacillati</taxon>
        <taxon>Actinomycetota</taxon>
        <taxon>Actinomycetes</taxon>
        <taxon>Propionibacteriales</taxon>
        <taxon>Kribbellaceae</taxon>
        <taxon>Kribbella</taxon>
    </lineage>
</organism>
<dbReference type="InterPro" id="IPR011856">
    <property type="entry name" value="tRNA_endonuc-like_dom_sf"/>
</dbReference>
<evidence type="ECO:0000313" key="1">
    <source>
        <dbReference type="EMBL" id="TCO45204.1"/>
    </source>
</evidence>
<dbReference type="RefSeq" id="WP_132153047.1">
    <property type="nucleotide sequence ID" value="NZ_SLWR01000009.1"/>
</dbReference>
<sequence length="380" mass="41161">MGRKLVVELADGTRQFLEQVPADNELQLQEQLKRYPELLPLGELGLVGPAVVVGRESSLDSGRVDLVLLGNGGDLALVEFKTGPQNPDFRECLAQLLDYGSDLWGMSLEDFETRVAQQYFNGPYCPQGTVPIDASLEQVLTSAWGTAVDDPVDWRERLQAQLRDGAFHYVAVAQRFTPSVLRTLQYLNSAMKSSRFSAVELVRFKGADHAAFEARFMAGAEPVKGPTGTSKTALAGVDELLASIIDDEYRHCLQDLFEALLNLDGLTVYWGTTGCSLRVAIPNRSPLSVGWIFPPGPPRWMGLTDVTLGWYEDASGLDLSGSGRAALDDYSRRLAALPGASEAKPAVIRGWTLAPGAVVSNAVHLEAAVRSVVAALLETD</sequence>
<comment type="caution">
    <text evidence="1">The sequence shown here is derived from an EMBL/GenBank/DDBJ whole genome shotgun (WGS) entry which is preliminary data.</text>
</comment>
<proteinExistence type="predicted"/>
<dbReference type="Proteomes" id="UP000295573">
    <property type="component" value="Unassembled WGS sequence"/>
</dbReference>